<evidence type="ECO:0000256" key="1">
    <source>
        <dbReference type="SAM" id="MobiDB-lite"/>
    </source>
</evidence>
<dbReference type="AlphaFoldDB" id="A0AAV3NNW7"/>
<feature type="compositionally biased region" description="Basic and acidic residues" evidence="1">
    <location>
        <begin position="183"/>
        <end position="194"/>
    </location>
</feature>
<proteinExistence type="predicted"/>
<dbReference type="Pfam" id="PF03732">
    <property type="entry name" value="Retrotrans_gag"/>
    <property type="match status" value="1"/>
</dbReference>
<dbReference type="EMBL" id="BAABME010000220">
    <property type="protein sequence ID" value="GAA0140806.1"/>
    <property type="molecule type" value="Genomic_DNA"/>
</dbReference>
<protein>
    <recommendedName>
        <fullName evidence="2">Retrotransposon gag domain-containing protein</fullName>
    </recommendedName>
</protein>
<accession>A0AAV3NNW7</accession>
<evidence type="ECO:0000259" key="2">
    <source>
        <dbReference type="Pfam" id="PF03732"/>
    </source>
</evidence>
<evidence type="ECO:0000313" key="4">
    <source>
        <dbReference type="Proteomes" id="UP001454036"/>
    </source>
</evidence>
<feature type="compositionally biased region" description="Basic and acidic residues" evidence="1">
    <location>
        <begin position="165"/>
        <end position="174"/>
    </location>
</feature>
<dbReference type="PANTHER" id="PTHR33223">
    <property type="entry name" value="CCHC-TYPE DOMAIN-CONTAINING PROTEIN"/>
    <property type="match status" value="1"/>
</dbReference>
<evidence type="ECO:0000313" key="3">
    <source>
        <dbReference type="EMBL" id="GAA0140806.1"/>
    </source>
</evidence>
<organism evidence="3 4">
    <name type="scientific">Lithospermum erythrorhizon</name>
    <name type="common">Purple gromwell</name>
    <name type="synonym">Lithospermum officinale var. erythrorhizon</name>
    <dbReference type="NCBI Taxonomy" id="34254"/>
    <lineage>
        <taxon>Eukaryota</taxon>
        <taxon>Viridiplantae</taxon>
        <taxon>Streptophyta</taxon>
        <taxon>Embryophyta</taxon>
        <taxon>Tracheophyta</taxon>
        <taxon>Spermatophyta</taxon>
        <taxon>Magnoliopsida</taxon>
        <taxon>eudicotyledons</taxon>
        <taxon>Gunneridae</taxon>
        <taxon>Pentapetalae</taxon>
        <taxon>asterids</taxon>
        <taxon>lamiids</taxon>
        <taxon>Boraginales</taxon>
        <taxon>Boraginaceae</taxon>
        <taxon>Boraginoideae</taxon>
        <taxon>Lithospermeae</taxon>
        <taxon>Lithospermum</taxon>
    </lineage>
</organism>
<feature type="region of interest" description="Disordered" evidence="1">
    <location>
        <begin position="160"/>
        <end position="194"/>
    </location>
</feature>
<comment type="caution">
    <text evidence="3">The sequence shown here is derived from an EMBL/GenBank/DDBJ whole genome shotgun (WGS) entry which is preliminary data.</text>
</comment>
<keyword evidence="4" id="KW-1185">Reference proteome</keyword>
<feature type="domain" description="Retrotransposon gag" evidence="2">
    <location>
        <begin position="20"/>
        <end position="109"/>
    </location>
</feature>
<gene>
    <name evidence="3" type="ORF">LIER_02093</name>
</gene>
<sequence>MIHSCPFGPAKIDDVYARDFPGSLSGAVLKWIHKLPPNSIDCWKYTMDLFMDKFGACIVADEDEKTLMNLKQKPGEILRTYANRFQKVLTNIPTMDKKVSMILFIYGLQFGPLKERLVLEPVSNVNQLFQLTMKYIKLEEVKKAPEGAIEIQPRIEPQRSPRKRPVWDRLEINPKKKQRGRSSRRDNERIRRPQEPIYTSYTPWSTMIVLEINGY</sequence>
<dbReference type="Proteomes" id="UP001454036">
    <property type="component" value="Unassembled WGS sequence"/>
</dbReference>
<dbReference type="InterPro" id="IPR005162">
    <property type="entry name" value="Retrotrans_gag_dom"/>
</dbReference>
<reference evidence="3 4" key="1">
    <citation type="submission" date="2024-01" db="EMBL/GenBank/DDBJ databases">
        <title>The complete chloroplast genome sequence of Lithospermum erythrorhizon: insights into the phylogenetic relationship among Boraginaceae species and the maternal lineages of purple gromwells.</title>
        <authorList>
            <person name="Okada T."/>
            <person name="Watanabe K."/>
        </authorList>
    </citation>
    <scope>NUCLEOTIDE SEQUENCE [LARGE SCALE GENOMIC DNA]</scope>
</reference>
<name>A0AAV3NNW7_LITER</name>
<dbReference type="PANTHER" id="PTHR33223:SF10">
    <property type="entry name" value="AMINOTRANSFERASE-LIKE PLANT MOBILE DOMAIN-CONTAINING PROTEIN"/>
    <property type="match status" value="1"/>
</dbReference>